<gene>
    <name evidence="2" type="ORF">KC19_8G183800</name>
</gene>
<evidence type="ECO:0000259" key="1">
    <source>
        <dbReference type="PROSITE" id="PS50004"/>
    </source>
</evidence>
<protein>
    <recommendedName>
        <fullName evidence="1">C2 domain-containing protein</fullName>
    </recommendedName>
</protein>
<evidence type="ECO:0000313" key="2">
    <source>
        <dbReference type="EMBL" id="KAG0565343.1"/>
    </source>
</evidence>
<dbReference type="PANTHER" id="PTHR32246:SF173">
    <property type="entry name" value="C2 DOMAIN-CONTAINING PROTEIN"/>
    <property type="match status" value="1"/>
</dbReference>
<sequence>MEYREIVVTVLSAQDLKNVNLLGWAMNPYAEVWIYSSKKERTRVCSGGGRNPSWDCSLKLACEDRLFGGGGELQIAVYNRGSIISSNTLIGTVAVPLSDLVALRNAADDSQSSMSMAMSCQILTKSGKTQGVLNLAVKVGAMVKQAEQHYKAPTLETYDTAPVMRYPATGPYSRRYLAQLDKKDHYYPADYHPRYGQPAFLYQQAPSLKLQMWLQGPKGRGDVGDLTDSLSDLAGSIGGGCGGGCG</sequence>
<keyword evidence="3" id="KW-1185">Reference proteome</keyword>
<feature type="domain" description="C2" evidence="1">
    <location>
        <begin position="1"/>
        <end position="110"/>
    </location>
</feature>
<organism evidence="2 3">
    <name type="scientific">Ceratodon purpureus</name>
    <name type="common">Fire moss</name>
    <name type="synonym">Dicranum purpureum</name>
    <dbReference type="NCBI Taxonomy" id="3225"/>
    <lineage>
        <taxon>Eukaryota</taxon>
        <taxon>Viridiplantae</taxon>
        <taxon>Streptophyta</taxon>
        <taxon>Embryophyta</taxon>
        <taxon>Bryophyta</taxon>
        <taxon>Bryophytina</taxon>
        <taxon>Bryopsida</taxon>
        <taxon>Dicranidae</taxon>
        <taxon>Pseudoditrichales</taxon>
        <taxon>Ditrichaceae</taxon>
        <taxon>Ceratodon</taxon>
    </lineage>
</organism>
<evidence type="ECO:0000313" key="3">
    <source>
        <dbReference type="Proteomes" id="UP000822688"/>
    </source>
</evidence>
<dbReference type="InterPro" id="IPR000008">
    <property type="entry name" value="C2_dom"/>
</dbReference>
<comment type="caution">
    <text evidence="2">The sequence shown here is derived from an EMBL/GenBank/DDBJ whole genome shotgun (WGS) entry which is preliminary data.</text>
</comment>
<dbReference type="GO" id="GO:0006952">
    <property type="term" value="P:defense response"/>
    <property type="evidence" value="ECO:0007669"/>
    <property type="project" value="InterPro"/>
</dbReference>
<dbReference type="EMBL" id="CM026429">
    <property type="protein sequence ID" value="KAG0565343.1"/>
    <property type="molecule type" value="Genomic_DNA"/>
</dbReference>
<dbReference type="SMART" id="SM00239">
    <property type="entry name" value="C2"/>
    <property type="match status" value="1"/>
</dbReference>
<dbReference type="CDD" id="cd04051">
    <property type="entry name" value="C2_SRC2_like"/>
    <property type="match status" value="1"/>
</dbReference>
<dbReference type="AlphaFoldDB" id="A0A8T0H2D9"/>
<dbReference type="InterPro" id="IPR035892">
    <property type="entry name" value="C2_domain_sf"/>
</dbReference>
<dbReference type="Proteomes" id="UP000822688">
    <property type="component" value="Chromosome 8"/>
</dbReference>
<reference evidence="2" key="1">
    <citation type="submission" date="2020-06" db="EMBL/GenBank/DDBJ databases">
        <title>WGS assembly of Ceratodon purpureus strain R40.</title>
        <authorList>
            <person name="Carey S.B."/>
            <person name="Jenkins J."/>
            <person name="Shu S."/>
            <person name="Lovell J.T."/>
            <person name="Sreedasyam A."/>
            <person name="Maumus F."/>
            <person name="Tiley G.P."/>
            <person name="Fernandez-Pozo N."/>
            <person name="Barry K."/>
            <person name="Chen C."/>
            <person name="Wang M."/>
            <person name="Lipzen A."/>
            <person name="Daum C."/>
            <person name="Saski C.A."/>
            <person name="Payton A.C."/>
            <person name="Mcbreen J.C."/>
            <person name="Conrad R.E."/>
            <person name="Kollar L.M."/>
            <person name="Olsson S."/>
            <person name="Huttunen S."/>
            <person name="Landis J.B."/>
            <person name="Wickett N.J."/>
            <person name="Johnson M.G."/>
            <person name="Rensing S.A."/>
            <person name="Grimwood J."/>
            <person name="Schmutz J."/>
            <person name="Mcdaniel S.F."/>
        </authorList>
    </citation>
    <scope>NUCLEOTIDE SEQUENCE</scope>
    <source>
        <strain evidence="2">R40</strain>
    </source>
</reference>
<proteinExistence type="predicted"/>
<accession>A0A8T0H2D9</accession>
<dbReference type="Pfam" id="PF00168">
    <property type="entry name" value="C2"/>
    <property type="match status" value="1"/>
</dbReference>
<name>A0A8T0H2D9_CERPU</name>
<dbReference type="PROSITE" id="PS50004">
    <property type="entry name" value="C2"/>
    <property type="match status" value="1"/>
</dbReference>
<dbReference type="PANTHER" id="PTHR32246">
    <property type="entry name" value="INGRESSION PROTEIN FIC1"/>
    <property type="match status" value="1"/>
</dbReference>
<dbReference type="Gene3D" id="2.60.40.150">
    <property type="entry name" value="C2 domain"/>
    <property type="match status" value="1"/>
</dbReference>
<dbReference type="InterPro" id="IPR044750">
    <property type="entry name" value="C2_SRC2/BAP"/>
</dbReference>
<dbReference type="SUPFAM" id="SSF49562">
    <property type="entry name" value="C2 domain (Calcium/lipid-binding domain, CaLB)"/>
    <property type="match status" value="1"/>
</dbReference>